<proteinExistence type="predicted"/>
<dbReference type="RefSeq" id="XP_013420872.1">
    <property type="nucleotide sequence ID" value="XM_013565418.1"/>
</dbReference>
<dbReference type="Proteomes" id="UP000085678">
    <property type="component" value="Unplaced"/>
</dbReference>
<evidence type="ECO:0000259" key="2">
    <source>
        <dbReference type="Pfam" id="PF10493"/>
    </source>
</evidence>
<dbReference type="InterPro" id="IPR055405">
    <property type="entry name" value="ARM_KNTC1_3rd"/>
</dbReference>
<dbReference type="InterPro" id="IPR019527">
    <property type="entry name" value="RZZ-complex_KNTC1/ROD_C"/>
</dbReference>
<protein>
    <submittedName>
        <fullName evidence="8">Kinetochore-associated protein 1</fullName>
    </submittedName>
</protein>
<sequence>MASWDQIDVDFGGDETGNFGPRQETQASLYQVDTVATVSATEEVTSNPQVIAASSAEGFCLAADCYVSFFDETAHKFHVTTAFDSCVDAVSWSEDSLFIVIGERSGNFHIMHMESQQIVFSKKVGTKRESDQDAVFQYMMFTPSTTEGNCELFILTSDQMLYHIKHVHLTELDRVIKQRDIAAAQQLQNKMKIDVMDLSDIHTEGSSYCCLASQNNNNIVLTSGAGEAVLSLWYPGSHGSPVQIVDSQLLGGASVIKCRTTSNGKYAIVLDTRNILSLWDVVTLTMVMSWPQLKIKDFCLIETAEGEKSSVLSALKMAALTVPNDGKCILQVLSLPAMKATYELQLSAESSLAEIPATQESIFVVEGISEENGNGLVTQLRIRSLSEAQPETRFYRILHKNQFEEAEQFAKMFGMDVELVYKVKSSHILDRLSPWNIDKIQDEAEVGEIFSQLMQCLELIKDDAHIVECCVNAAMPTFEATLEMLSYARTRLKQSLSDMNGYIKEDENLSKPVLMTKVLDTLHRLDTYQVAFGIHSYRGSHWEEFKKTQPLREILKWLQRGNVSCAFTIWNRHCCEFEENFSKAVLADILGAIPEDVPSDDIKPWLKQDFFPFVIRVLPEELGYIAGWLEQRARNLELLEKMSWPANALEMAELLHSACSGSPSCMGDRGQATPGQFATQVCNLSLSYSRRNPDKHSEQFGASFEKLYSLICNLRDLLSLHTKYNCKLSLAQYMQETTESLTYRMLDRVVAIELIPDTIRKVIRPYMNEHNLKEDQMLFQYIEDLLTRTGQFRSDYGEAPWEAKAIAVIGCIKDPGYKCQGILKVMLQAYIPWTPATEALVQEGLALDHPRVAELKELCGLIELKGMLARYQLRHFNTIDSSKAEILMKYILSLDKPTAMEDALKVVKTYDSVTEQQAYACRIRFLISGNRIDECVELLKSLPTATAVPLCKIAITGVQVLLGQEWHIKPQAVQEEIKLFTKAGTQILRLLLGMLEDPDDIEEHATLLKDLTNLYALQEEFGEFVLLNNFSNADYRKDMLTRHVRKFFEQRNKNENASEGDCKISDPDRKSSLRKSTNFTHIYRLAEVLGFSKETLRGQIALAAATRGDVTTALGICSELYEQAPSEETAEVLLQVGHTVCKLYTSEDWVKDLHTCKDLPSRLHELARWALVICPPDMIADCLELSKNTALMLTLYRQCESGAYGERVQSAGQGDHDQSGQDLYKQWTFDPFFEEDGLVLDSSVTLTMAAEYAITLLPKAERGKAPYLQHRIQGEAKKVSSNANVENTETVPGADTPLYKTLNATALDLVQYLRENSQFELALNITHQTIGSVLQHHSIQSMGYEAQDQALKTALNEDKRLVMKAAQIGLVTQKDLVSTLFCKLFTKKHVDHILAVGYICSLQNKKIAMEMMTKLTRQAGLNYKTLLAIATVGKDYAVLSKEPKVLLKCNEMAANAKWGHKFSKLKISFKEAYEGKGEEKRKLIPQLVHHEQVELELIGEYCRAFNLDENEALFEYLEALLLGKSHLTVSARHRMATRVIEGITAKDKLLPKLNSIVLQIDPYAYEELDYMLIKINELDSSAYVQKGLKLLEYLSFYVRSAPPSDYEINYKHITEDEQLLCGGRALAPLSEKRLPFHPLLMGEPWKIITPELNASTVSLWLPITQLLKLNTDQVYLTTIQNIIKKHVEGKKAKETLDKSKCSWNPDTDVDLKLFDSVRKLLLNVSHCEMAVACGRWVVQELPMGAEKVVALKFCAMLAQKWLEVCPQEGPEKVKAQEAYSKFSQMWCRLATEQVLYQNRLAEEELLSLAPRPTKLIMKLYDHPSILQRMEPGAPSSLPDIHKIADSVAEVNKVNVSKIRLTLVEKWMPSASQAKQEEEDTTMTFDFKMNLNASHGEEQSSEDEDNLKRGYLHTLLYLVELEKLHVPHTRESFESCNKEGLVRGLWRNHSHEKKAVRLIADLCLDFEIFEVQLWNSVLQQLLAFGMMEYLCHVLVCLSGVPELWQVSCIQKMWKSVLFAPLSLAVPPLSHSQQEECAKSLILLHRCPVLLDMDLQGLCKQYVRLEMQACALACLLMIPAAKSRQELIENLLSSGCAQDILSQLSEFTERKINIPLHKQIEQSALLWQSRTTDKAG</sequence>
<evidence type="ECO:0000313" key="8">
    <source>
        <dbReference type="RefSeq" id="XP_013420872.1"/>
    </source>
</evidence>
<feature type="domain" description="KNTC1 second ARM-repeats" evidence="5">
    <location>
        <begin position="777"/>
        <end position="942"/>
    </location>
</feature>
<dbReference type="GeneID" id="106181122"/>
<dbReference type="KEGG" id="lak:106181122"/>
<feature type="domain" description="RZZ complex subunit KNTC1/ROD C-terminal" evidence="2">
    <location>
        <begin position="1625"/>
        <end position="1883"/>
    </location>
</feature>
<dbReference type="GO" id="GO:0005828">
    <property type="term" value="C:kinetochore microtubule"/>
    <property type="evidence" value="ECO:0007669"/>
    <property type="project" value="TreeGrafter"/>
</dbReference>
<feature type="domain" description="KNTC1 third ARM-repeats" evidence="4">
    <location>
        <begin position="1374"/>
        <end position="1572"/>
    </location>
</feature>
<dbReference type="GO" id="GO:0007094">
    <property type="term" value="P:mitotic spindle assembly checkpoint signaling"/>
    <property type="evidence" value="ECO:0007669"/>
    <property type="project" value="TreeGrafter"/>
</dbReference>
<keyword evidence="7" id="KW-1185">Reference proteome</keyword>
<dbReference type="FunCoup" id="A0A1S3KEE6">
    <property type="interactions" value="799"/>
</dbReference>
<dbReference type="Pfam" id="PF24516">
    <property type="entry name" value="ARM_KNTC1_2nd"/>
    <property type="match status" value="1"/>
</dbReference>
<dbReference type="InterPro" id="IPR055404">
    <property type="entry name" value="ARM_KNTC1_2nd"/>
</dbReference>
<dbReference type="InterPro" id="IPR055403">
    <property type="entry name" value="ARM_KNTC1_1st"/>
</dbReference>
<evidence type="ECO:0000259" key="6">
    <source>
        <dbReference type="Pfam" id="PF24520"/>
    </source>
</evidence>
<dbReference type="Pfam" id="PF24515">
    <property type="entry name" value="ARM_KNTC1_3rd"/>
    <property type="match status" value="1"/>
</dbReference>
<dbReference type="Pfam" id="PF10493">
    <property type="entry name" value="Rod_C"/>
    <property type="match status" value="2"/>
</dbReference>
<accession>A0A1S3KEE6</accession>
<dbReference type="GO" id="GO:0031267">
    <property type="term" value="F:small GTPase binding"/>
    <property type="evidence" value="ECO:0007669"/>
    <property type="project" value="TreeGrafter"/>
</dbReference>
<evidence type="ECO:0000313" key="7">
    <source>
        <dbReference type="Proteomes" id="UP000085678"/>
    </source>
</evidence>
<evidence type="ECO:0000259" key="4">
    <source>
        <dbReference type="Pfam" id="PF24515"/>
    </source>
</evidence>
<dbReference type="PANTHER" id="PTHR15688">
    <property type="entry name" value="KINETOCHORE-ASSOCIATED PROTEIN 1"/>
    <property type="match status" value="1"/>
</dbReference>
<dbReference type="GO" id="GO:0005737">
    <property type="term" value="C:cytoplasm"/>
    <property type="evidence" value="ECO:0007669"/>
    <property type="project" value="TreeGrafter"/>
</dbReference>
<evidence type="ECO:0000259" key="5">
    <source>
        <dbReference type="Pfam" id="PF24516"/>
    </source>
</evidence>
<dbReference type="GO" id="GO:1990423">
    <property type="term" value="C:RZZ complex"/>
    <property type="evidence" value="ECO:0007669"/>
    <property type="project" value="TreeGrafter"/>
</dbReference>
<gene>
    <name evidence="8" type="primary">LOC106181122</name>
</gene>
<dbReference type="SUPFAM" id="SSF50978">
    <property type="entry name" value="WD40 repeat-like"/>
    <property type="match status" value="1"/>
</dbReference>
<dbReference type="InterPro" id="IPR036322">
    <property type="entry name" value="WD40_repeat_dom_sf"/>
</dbReference>
<evidence type="ECO:0000259" key="3">
    <source>
        <dbReference type="Pfam" id="PF24506"/>
    </source>
</evidence>
<reference evidence="8" key="1">
    <citation type="submission" date="2025-08" db="UniProtKB">
        <authorList>
            <consortium name="RefSeq"/>
        </authorList>
    </citation>
    <scope>IDENTIFICATION</scope>
    <source>
        <tissue evidence="8">Gonads</tissue>
    </source>
</reference>
<feature type="region of interest" description="Disordered" evidence="1">
    <location>
        <begin position="1"/>
        <end position="23"/>
    </location>
</feature>
<dbReference type="GO" id="GO:0000070">
    <property type="term" value="P:mitotic sister chromatid segregation"/>
    <property type="evidence" value="ECO:0007669"/>
    <property type="project" value="TreeGrafter"/>
</dbReference>
<dbReference type="GO" id="GO:1903394">
    <property type="term" value="P:protein localization to kinetochore involved in kinetochore assembly"/>
    <property type="evidence" value="ECO:0007669"/>
    <property type="project" value="TreeGrafter"/>
</dbReference>
<feature type="domain" description="RZZ complex subunit KNTC1/ROD C-terminal" evidence="2">
    <location>
        <begin position="1907"/>
        <end position="2119"/>
    </location>
</feature>
<organism evidence="7 8">
    <name type="scientific">Lingula anatina</name>
    <name type="common">Brachiopod</name>
    <name type="synonym">Lingula unguis</name>
    <dbReference type="NCBI Taxonomy" id="7574"/>
    <lineage>
        <taxon>Eukaryota</taxon>
        <taxon>Metazoa</taxon>
        <taxon>Spiralia</taxon>
        <taxon>Lophotrochozoa</taxon>
        <taxon>Brachiopoda</taxon>
        <taxon>Linguliformea</taxon>
        <taxon>Lingulata</taxon>
        <taxon>Lingulida</taxon>
        <taxon>Linguloidea</taxon>
        <taxon>Lingulidae</taxon>
        <taxon>Lingula</taxon>
    </lineage>
</organism>
<dbReference type="PANTHER" id="PTHR15688:SF1">
    <property type="entry name" value="KINETOCHORE-ASSOCIATED PROTEIN 1"/>
    <property type="match status" value="1"/>
</dbReference>
<name>A0A1S3KEE6_LINAN</name>
<dbReference type="InterPro" id="IPR052802">
    <property type="entry name" value="KNTC1"/>
</dbReference>
<dbReference type="STRING" id="7574.A0A1S3KEE6"/>
<feature type="domain" description="KNTC1 N-terminal" evidence="3">
    <location>
        <begin position="18"/>
        <end position="387"/>
    </location>
</feature>
<dbReference type="InterPro" id="IPR015943">
    <property type="entry name" value="WD40/YVTN_repeat-like_dom_sf"/>
</dbReference>
<feature type="domain" description="KNTC1 first ARM-repeats" evidence="6">
    <location>
        <begin position="396"/>
        <end position="649"/>
    </location>
</feature>
<dbReference type="Pfam" id="PF24506">
    <property type="entry name" value="KNTC1_N"/>
    <property type="match status" value="1"/>
</dbReference>
<dbReference type="Gene3D" id="2.130.10.10">
    <property type="entry name" value="YVTN repeat-like/Quinoprotein amine dehydrogenase"/>
    <property type="match status" value="1"/>
</dbReference>
<evidence type="ECO:0000256" key="1">
    <source>
        <dbReference type="SAM" id="MobiDB-lite"/>
    </source>
</evidence>
<dbReference type="InterPro" id="IPR055402">
    <property type="entry name" value="KNTC1_N"/>
</dbReference>
<dbReference type="OrthoDB" id="343783at2759"/>
<dbReference type="InParanoid" id="A0A1S3KEE6"/>
<dbReference type="Pfam" id="PF24520">
    <property type="entry name" value="ARM_KNTC1_1st"/>
    <property type="match status" value="1"/>
</dbReference>